<dbReference type="VEuPathDB" id="ToxoDB:EMH_0047120"/>
<evidence type="ECO:0000313" key="2">
    <source>
        <dbReference type="EMBL" id="CDJ29123.1"/>
    </source>
</evidence>
<feature type="region of interest" description="Disordered" evidence="1">
    <location>
        <begin position="45"/>
        <end position="152"/>
    </location>
</feature>
<sequence>MSRVRAGGGRQLSGKEGGSEDDPEIAAIVELCLELEQEYARSLQPSEMPQQMHWGDSQPWQHVSGSREELHTGAQSTSLLAWDGSVPSSSVGTPGFHQGPAVQTDNTFSTRPADMWEAHGFQGAGPSTSAGVSTMLLPSADGSLPHQGPGTQTAYSFLRGSADMWGSPESLGEPASTSAGVSTMRLPSADGSVPTASAGYGSLALPAADSAASSFQGFHVPSSSAPLNAPLVFGEFNPGLVLPQAQPWVPPGAPVHDVQPSIQRSPFPSIVEALSVGKRRREDYPATYPVNPPKKYMSPSGKHVPCRF</sequence>
<reference evidence="2" key="1">
    <citation type="submission" date="2013-10" db="EMBL/GenBank/DDBJ databases">
        <title>Genomic analysis of the causative agents of coccidiosis in chickens.</title>
        <authorList>
            <person name="Reid A.J."/>
            <person name="Blake D."/>
            <person name="Billington K."/>
            <person name="Browne H."/>
            <person name="Dunn M."/>
            <person name="Hung S."/>
            <person name="Kawahara F."/>
            <person name="Miranda-Saavedra D."/>
            <person name="Mourier T."/>
            <person name="Nagra H."/>
            <person name="Otto T.D."/>
            <person name="Rawlings N."/>
            <person name="Sanchez A."/>
            <person name="Sanders M."/>
            <person name="Subramaniam C."/>
            <person name="Tay Y."/>
            <person name="Dear P."/>
            <person name="Doerig C."/>
            <person name="Gruber A."/>
            <person name="Parkinson J."/>
            <person name="Shirley M."/>
            <person name="Wan K.L."/>
            <person name="Berriman M."/>
            <person name="Tomley F."/>
            <person name="Pain A."/>
        </authorList>
    </citation>
    <scope>NUCLEOTIDE SEQUENCE [LARGE SCALE GENOMIC DNA]</scope>
    <source>
        <strain evidence="2">Houghton</strain>
    </source>
</reference>
<protein>
    <submittedName>
        <fullName evidence="2">Uncharacterized protein</fullName>
    </submittedName>
</protein>
<gene>
    <name evidence="2" type="ORF">EMH_0047120</name>
</gene>
<dbReference type="AlphaFoldDB" id="U6K034"/>
<accession>U6K034</accession>
<evidence type="ECO:0000313" key="3">
    <source>
        <dbReference type="Proteomes" id="UP000030744"/>
    </source>
</evidence>
<feature type="region of interest" description="Disordered" evidence="1">
    <location>
        <begin position="1"/>
        <end position="23"/>
    </location>
</feature>
<proteinExistence type="predicted"/>
<dbReference type="Proteomes" id="UP000030744">
    <property type="component" value="Unassembled WGS sequence"/>
</dbReference>
<evidence type="ECO:0000256" key="1">
    <source>
        <dbReference type="SAM" id="MobiDB-lite"/>
    </source>
</evidence>
<dbReference type="EMBL" id="HG681744">
    <property type="protein sequence ID" value="CDJ29123.1"/>
    <property type="molecule type" value="Genomic_DNA"/>
</dbReference>
<dbReference type="OrthoDB" id="347684at2759"/>
<feature type="compositionally biased region" description="Gly residues" evidence="1">
    <location>
        <begin position="1"/>
        <end position="11"/>
    </location>
</feature>
<reference evidence="2" key="2">
    <citation type="submission" date="2013-10" db="EMBL/GenBank/DDBJ databases">
        <authorList>
            <person name="Aslett M."/>
        </authorList>
    </citation>
    <scope>NUCLEOTIDE SEQUENCE [LARGE SCALE GENOMIC DNA]</scope>
    <source>
        <strain evidence="2">Houghton</strain>
    </source>
</reference>
<organism evidence="2 3">
    <name type="scientific">Eimeria mitis</name>
    <dbReference type="NCBI Taxonomy" id="44415"/>
    <lineage>
        <taxon>Eukaryota</taxon>
        <taxon>Sar</taxon>
        <taxon>Alveolata</taxon>
        <taxon>Apicomplexa</taxon>
        <taxon>Conoidasida</taxon>
        <taxon>Coccidia</taxon>
        <taxon>Eucoccidiorida</taxon>
        <taxon>Eimeriorina</taxon>
        <taxon>Eimeriidae</taxon>
        <taxon>Eimeria</taxon>
    </lineage>
</organism>
<feature type="region of interest" description="Disordered" evidence="1">
    <location>
        <begin position="284"/>
        <end position="308"/>
    </location>
</feature>
<dbReference type="GeneID" id="25379403"/>
<name>U6K034_9EIME</name>
<feature type="compositionally biased region" description="Polar residues" evidence="1">
    <location>
        <begin position="101"/>
        <end position="110"/>
    </location>
</feature>
<feature type="compositionally biased region" description="Low complexity" evidence="1">
    <location>
        <begin position="84"/>
        <end position="95"/>
    </location>
</feature>
<dbReference type="RefSeq" id="XP_013351697.1">
    <property type="nucleotide sequence ID" value="XM_013496243.1"/>
</dbReference>
<keyword evidence="3" id="KW-1185">Reference proteome</keyword>